<dbReference type="Pfam" id="PF00005">
    <property type="entry name" value="ABC_tran"/>
    <property type="match status" value="1"/>
</dbReference>
<dbReference type="PANTHER" id="PTHR42781">
    <property type="entry name" value="SPERMIDINE/PUTRESCINE IMPORT ATP-BINDING PROTEIN POTA"/>
    <property type="match status" value="1"/>
</dbReference>
<dbReference type="OrthoDB" id="9802264at2"/>
<keyword evidence="6" id="KW-1278">Translocase</keyword>
<dbReference type="Gene3D" id="3.40.50.300">
    <property type="entry name" value="P-loop containing nucleotide triphosphate hydrolases"/>
    <property type="match status" value="1"/>
</dbReference>
<evidence type="ECO:0000256" key="6">
    <source>
        <dbReference type="ARBA" id="ARBA00022967"/>
    </source>
</evidence>
<dbReference type="EMBL" id="FOYP01000002">
    <property type="protein sequence ID" value="SFR53552.1"/>
    <property type="molecule type" value="Genomic_DNA"/>
</dbReference>
<dbReference type="RefSeq" id="WP_090201041.1">
    <property type="nucleotide sequence ID" value="NZ_FOYP01000002.1"/>
</dbReference>
<dbReference type="GO" id="GO:0005524">
    <property type="term" value="F:ATP binding"/>
    <property type="evidence" value="ECO:0007669"/>
    <property type="project" value="UniProtKB-KW"/>
</dbReference>
<keyword evidence="4" id="KW-0547">Nucleotide-binding</keyword>
<gene>
    <name evidence="9" type="ORF">SAMN04488005_2673</name>
</gene>
<dbReference type="InterPro" id="IPR050093">
    <property type="entry name" value="ABC_SmlMolc_Importer"/>
</dbReference>
<dbReference type="InterPro" id="IPR003439">
    <property type="entry name" value="ABC_transporter-like_ATP-bd"/>
</dbReference>
<dbReference type="Proteomes" id="UP000199478">
    <property type="component" value="Unassembled WGS sequence"/>
</dbReference>
<dbReference type="STRING" id="390270.SAMN04488005_2673"/>
<name>A0A1I6HGE9_9RHOB</name>
<reference evidence="10" key="1">
    <citation type="submission" date="2016-10" db="EMBL/GenBank/DDBJ databases">
        <authorList>
            <person name="Varghese N."/>
            <person name="Submissions S."/>
        </authorList>
    </citation>
    <scope>NUCLEOTIDE SEQUENCE [LARGE SCALE GENOMIC DNA]</scope>
    <source>
        <strain evidence="10">DSM 26879</strain>
    </source>
</reference>
<sequence>MLRCEKLQLRYDDFSLAAELGFAAGRITALIGPSGAGKSTFLAAIAGFLVPAKGRVIWAAQDISALSPAERPISILFQDNNLFPHLTITQNVGLGLRSGLRLTADQRAQVAAVLDSVGLAGMGARKPAALSGGQQSRAALARVLLADRPLVLLDEPFAALGPRLKDEMLDLVQQRLADQGRTVIMVTHDPADAKRIADAVAVVADGTVAAPVATRALFENPPPALARYLGK</sequence>
<evidence type="ECO:0000313" key="9">
    <source>
        <dbReference type="EMBL" id="SFR53552.1"/>
    </source>
</evidence>
<evidence type="ECO:0000256" key="1">
    <source>
        <dbReference type="ARBA" id="ARBA00022448"/>
    </source>
</evidence>
<evidence type="ECO:0000259" key="8">
    <source>
        <dbReference type="PROSITE" id="PS50893"/>
    </source>
</evidence>
<evidence type="ECO:0000256" key="5">
    <source>
        <dbReference type="ARBA" id="ARBA00022840"/>
    </source>
</evidence>
<evidence type="ECO:0000256" key="7">
    <source>
        <dbReference type="ARBA" id="ARBA00023136"/>
    </source>
</evidence>
<dbReference type="PANTHER" id="PTHR42781:SF1">
    <property type="entry name" value="THIAMINE IMPORT ATP-BINDING PROTEIN THIQ"/>
    <property type="match status" value="1"/>
</dbReference>
<dbReference type="AlphaFoldDB" id="A0A1I6HGE9"/>
<dbReference type="SUPFAM" id="SSF52540">
    <property type="entry name" value="P-loop containing nucleoside triphosphate hydrolases"/>
    <property type="match status" value="1"/>
</dbReference>
<dbReference type="PROSITE" id="PS00211">
    <property type="entry name" value="ABC_TRANSPORTER_1"/>
    <property type="match status" value="1"/>
</dbReference>
<accession>A0A1I6HGE9</accession>
<keyword evidence="10" id="KW-1185">Reference proteome</keyword>
<keyword evidence="5 9" id="KW-0067">ATP-binding</keyword>
<organism evidence="9 10">
    <name type="scientific">Yoonia tamlensis</name>
    <dbReference type="NCBI Taxonomy" id="390270"/>
    <lineage>
        <taxon>Bacteria</taxon>
        <taxon>Pseudomonadati</taxon>
        <taxon>Pseudomonadota</taxon>
        <taxon>Alphaproteobacteria</taxon>
        <taxon>Rhodobacterales</taxon>
        <taxon>Paracoccaceae</taxon>
        <taxon>Yoonia</taxon>
    </lineage>
</organism>
<dbReference type="InterPro" id="IPR003593">
    <property type="entry name" value="AAA+_ATPase"/>
</dbReference>
<feature type="domain" description="ABC transporter" evidence="8">
    <location>
        <begin position="2"/>
        <end position="230"/>
    </location>
</feature>
<dbReference type="SMART" id="SM00382">
    <property type="entry name" value="AAA"/>
    <property type="match status" value="1"/>
</dbReference>
<keyword evidence="3" id="KW-0997">Cell inner membrane</keyword>
<proteinExistence type="predicted"/>
<evidence type="ECO:0000256" key="4">
    <source>
        <dbReference type="ARBA" id="ARBA00022741"/>
    </source>
</evidence>
<keyword evidence="1" id="KW-0813">Transport</keyword>
<keyword evidence="7" id="KW-0472">Membrane</keyword>
<dbReference type="InterPro" id="IPR027417">
    <property type="entry name" value="P-loop_NTPase"/>
</dbReference>
<keyword evidence="2" id="KW-1003">Cell membrane</keyword>
<dbReference type="InterPro" id="IPR017871">
    <property type="entry name" value="ABC_transporter-like_CS"/>
</dbReference>
<evidence type="ECO:0000256" key="2">
    <source>
        <dbReference type="ARBA" id="ARBA00022475"/>
    </source>
</evidence>
<evidence type="ECO:0000256" key="3">
    <source>
        <dbReference type="ARBA" id="ARBA00022519"/>
    </source>
</evidence>
<dbReference type="PROSITE" id="PS50893">
    <property type="entry name" value="ABC_TRANSPORTER_2"/>
    <property type="match status" value="1"/>
</dbReference>
<dbReference type="GO" id="GO:0016887">
    <property type="term" value="F:ATP hydrolysis activity"/>
    <property type="evidence" value="ECO:0007669"/>
    <property type="project" value="InterPro"/>
</dbReference>
<protein>
    <submittedName>
        <fullName evidence="9">Thiamine transport system ATP-binding protein</fullName>
    </submittedName>
</protein>
<evidence type="ECO:0000313" key="10">
    <source>
        <dbReference type="Proteomes" id="UP000199478"/>
    </source>
</evidence>